<keyword evidence="1" id="KW-1133">Transmembrane helix</keyword>
<dbReference type="OrthoDB" id="422736at2759"/>
<feature type="transmembrane region" description="Helical" evidence="1">
    <location>
        <begin position="51"/>
        <end position="70"/>
    </location>
</feature>
<dbReference type="PANTHER" id="PTHR36587">
    <property type="entry name" value="EXPRESSION SITE-ASSOCIATED GENE 3 (ESAG3)-LIKE PROTEIN"/>
    <property type="match status" value="1"/>
</dbReference>
<keyword evidence="1" id="KW-0472">Membrane</keyword>
<sequence>MTSTQENNGWLRQMFGNTGYQELPTTTVKDHAESSTQVIPKRLLRLSTKGFCLLVAAIVFVPTLLALAALEGRQYLSDGTADVFDMSGTVEPVTEAGKEVTSMPGSIPVMANPPAVSAQNVLNRRLVILLPANSPGANLCKVMMTAIALGYPTPIIINWGKSGSHLAKIGGILDYLDWSAKEGPKSGNHLEEDDLVMVADSADSWFQLPPSVLLHRYHQTNAEANERLQKQWTGKSEMPMKQTIIVSAQKRCWPQLKAGSNLHCSELPESPLRKDMYGPETDNDPDGRYVNFRVRYINSGAFIGPVGDMRRYFRRAQELYVAGKAIQTTHFYSDQGFFGEIWAEQEMWRTWRREIGDAIDPQNNVSSMVRDRLEFHVGLDYNQTISIPTVFEEEDGDLVTLNNQSYIAERSRTLQIEPVRLTSLPSEILNATNPLERILTPSEKRTLNWGDMTLYADFFTTAIPVNLHHNAHIHNLKQRLVWWWPRMWFFPHLRELVTAQLKEPRQSPLGRVETLEGRAVYWGLAAYKEIRRFMPKQKALVKTDFDSICQSNWAKKKKRNWWDVVFMDGEGTLKL</sequence>
<reference evidence="2" key="1">
    <citation type="journal article" date="2021" name="Nat. Commun.">
        <title>Genetic determinants of endophytism in the Arabidopsis root mycobiome.</title>
        <authorList>
            <person name="Mesny F."/>
            <person name="Miyauchi S."/>
            <person name="Thiergart T."/>
            <person name="Pickel B."/>
            <person name="Atanasova L."/>
            <person name="Karlsson M."/>
            <person name="Huettel B."/>
            <person name="Barry K.W."/>
            <person name="Haridas S."/>
            <person name="Chen C."/>
            <person name="Bauer D."/>
            <person name="Andreopoulos W."/>
            <person name="Pangilinan J."/>
            <person name="LaButti K."/>
            <person name="Riley R."/>
            <person name="Lipzen A."/>
            <person name="Clum A."/>
            <person name="Drula E."/>
            <person name="Henrissat B."/>
            <person name="Kohler A."/>
            <person name="Grigoriev I.V."/>
            <person name="Martin F.M."/>
            <person name="Hacquard S."/>
        </authorList>
    </citation>
    <scope>NUCLEOTIDE SEQUENCE</scope>
    <source>
        <strain evidence="2">MPI-SDFR-AT-0068</strain>
    </source>
</reference>
<keyword evidence="3" id="KW-1185">Reference proteome</keyword>
<evidence type="ECO:0000313" key="3">
    <source>
        <dbReference type="Proteomes" id="UP000813427"/>
    </source>
</evidence>
<evidence type="ECO:0000256" key="1">
    <source>
        <dbReference type="SAM" id="Phobius"/>
    </source>
</evidence>
<dbReference type="AlphaFoldDB" id="A0A8K0RPE5"/>
<gene>
    <name evidence="2" type="ORF">BKA59DRAFT_504262</name>
</gene>
<comment type="caution">
    <text evidence="2">The sequence shown here is derived from an EMBL/GenBank/DDBJ whole genome shotgun (WGS) entry which is preliminary data.</text>
</comment>
<accession>A0A8K0RPE5</accession>
<keyword evidence="1" id="KW-0812">Transmembrane</keyword>
<organism evidence="2 3">
    <name type="scientific">Fusarium tricinctum</name>
    <dbReference type="NCBI Taxonomy" id="61284"/>
    <lineage>
        <taxon>Eukaryota</taxon>
        <taxon>Fungi</taxon>
        <taxon>Dikarya</taxon>
        <taxon>Ascomycota</taxon>
        <taxon>Pezizomycotina</taxon>
        <taxon>Sordariomycetes</taxon>
        <taxon>Hypocreomycetidae</taxon>
        <taxon>Hypocreales</taxon>
        <taxon>Nectriaceae</taxon>
        <taxon>Fusarium</taxon>
        <taxon>Fusarium tricinctum species complex</taxon>
    </lineage>
</organism>
<dbReference type="PANTHER" id="PTHR36587:SF2">
    <property type="entry name" value="EXPRESSION SITE-ASSOCIATED GENE 3 (ESAG3)-LIKE PROTEIN"/>
    <property type="match status" value="1"/>
</dbReference>
<dbReference type="CDD" id="cd22997">
    <property type="entry name" value="GT_LH"/>
    <property type="match status" value="1"/>
</dbReference>
<name>A0A8K0RPE5_9HYPO</name>
<dbReference type="Proteomes" id="UP000813427">
    <property type="component" value="Unassembled WGS sequence"/>
</dbReference>
<dbReference type="EMBL" id="JAGPXF010000008">
    <property type="protein sequence ID" value="KAH7233299.1"/>
    <property type="molecule type" value="Genomic_DNA"/>
</dbReference>
<proteinExistence type="predicted"/>
<evidence type="ECO:0000313" key="2">
    <source>
        <dbReference type="EMBL" id="KAH7233299.1"/>
    </source>
</evidence>
<protein>
    <submittedName>
        <fullName evidence="2">Uncharacterized protein</fullName>
    </submittedName>
</protein>